<name>D2W563_NAEGR</name>
<gene>
    <name evidence="1" type="ORF">NAEGRDRAFT_54744</name>
</gene>
<organism evidence="2">
    <name type="scientific">Naegleria gruberi</name>
    <name type="common">Amoeba</name>
    <dbReference type="NCBI Taxonomy" id="5762"/>
    <lineage>
        <taxon>Eukaryota</taxon>
        <taxon>Discoba</taxon>
        <taxon>Heterolobosea</taxon>
        <taxon>Tetramitia</taxon>
        <taxon>Eutetramitia</taxon>
        <taxon>Vahlkampfiidae</taxon>
        <taxon>Naegleria</taxon>
    </lineage>
</organism>
<proteinExistence type="predicted"/>
<dbReference type="VEuPathDB" id="AmoebaDB:NAEGRDRAFT_54744"/>
<dbReference type="EMBL" id="GG739025">
    <property type="protein sequence ID" value="EFC35789.1"/>
    <property type="molecule type" value="Genomic_DNA"/>
</dbReference>
<dbReference type="GeneID" id="8847972"/>
<dbReference type="AlphaFoldDB" id="D2W563"/>
<dbReference type="KEGG" id="ngr:NAEGRDRAFT_54744"/>
<accession>D2W563</accession>
<reference evidence="1 2" key="1">
    <citation type="journal article" date="2010" name="Cell">
        <title>The genome of Naegleria gruberi illuminates early eukaryotic versatility.</title>
        <authorList>
            <person name="Fritz-Laylin L.K."/>
            <person name="Prochnik S.E."/>
            <person name="Ginger M.L."/>
            <person name="Dacks J.B."/>
            <person name="Carpenter M.L."/>
            <person name="Field M.C."/>
            <person name="Kuo A."/>
            <person name="Paredez A."/>
            <person name="Chapman J."/>
            <person name="Pham J."/>
            <person name="Shu S."/>
            <person name="Neupane R."/>
            <person name="Cipriano M."/>
            <person name="Mancuso J."/>
            <person name="Tu H."/>
            <person name="Salamov A."/>
            <person name="Lindquist E."/>
            <person name="Shapiro H."/>
            <person name="Lucas S."/>
            <person name="Grigoriev I.V."/>
            <person name="Cande W.Z."/>
            <person name="Fulton C."/>
            <person name="Rokhsar D.S."/>
            <person name="Dawson S.C."/>
        </authorList>
    </citation>
    <scope>NUCLEOTIDE SEQUENCE [LARGE SCALE GENOMIC DNA]</scope>
    <source>
        <strain evidence="1 2">NEG-M</strain>
    </source>
</reference>
<protein>
    <submittedName>
        <fullName evidence="1">Predicted protein</fullName>
    </submittedName>
</protein>
<dbReference type="InParanoid" id="D2W563"/>
<dbReference type="Proteomes" id="UP000006671">
    <property type="component" value="Unassembled WGS sequence"/>
</dbReference>
<evidence type="ECO:0000313" key="1">
    <source>
        <dbReference type="EMBL" id="EFC35789.1"/>
    </source>
</evidence>
<sequence>MNSPANANTLLLKTSEMSNWSTSDLCSFFCASRKCNGPELRHCSAWVLFQIGFSGYELYAAIESEDNSVIEKLVTTYGLSQYFHLEFIRIISWARKLDKHGSYEIERVDFSQRIGATFIHDKRSIFQIFKESLELWTEKIKDESSKQKALLKDYFKNVFLPDRFEAFRRNDYAGWTGHFDPFRHPENKGDHLREALSRNCKVGKGDQLFTILHLIDISTSGKTFSIFNLAHTSTEDVDRFFVIYLYPNTKLFDALVRSLPEVSAEVAVGLFCLANHILLDLLLHNYSNLNPLQFFKLLLNDLKSEKTTLSQSIRNCLSTIISNKEDSSRKRLDRIFSNEETREEIKETIFNLLFGEKYIVPQDSLLNNIVGKAFIETAFAHVVQVVLSVQASDSYQAKPPVVVVDKYHKPKHCKRKCLKHKWIKKCLKHKLVGQKKVCDQYAIVGAGKCLKHKKYSKCDKYSKPTKKCVLHAYKIVGCAKKKYWKVCDSYGTKKICIKKGYKKYCAKHKIINKCFKKGYKKVCKKFKKVPIKKCEKKKVCDKYTVDSYNKKVSKCRYVKKCKIVSWAKKCAKYKKVKYCKERKSVKKCCLIKKKFFCAKHKIIKFCKHKKTLSKCVKYQKKKYCAKTIVIPPRCIKKKYYKKCLKRSKGKKICKKFKLVGGKKKCCKSIKKKICIKRKTCKKSSKPIIKPSL</sequence>
<keyword evidence="2" id="KW-1185">Reference proteome</keyword>
<evidence type="ECO:0000313" key="2">
    <source>
        <dbReference type="Proteomes" id="UP000006671"/>
    </source>
</evidence>
<dbReference type="RefSeq" id="XP_002668533.1">
    <property type="nucleotide sequence ID" value="XM_002668487.1"/>
</dbReference>